<feature type="transmembrane region" description="Helical" evidence="1">
    <location>
        <begin position="44"/>
        <end position="68"/>
    </location>
</feature>
<feature type="transmembrane region" description="Helical" evidence="1">
    <location>
        <begin position="12"/>
        <end position="32"/>
    </location>
</feature>
<gene>
    <name evidence="2" type="ORF">BMF94_0191</name>
</gene>
<organism evidence="2 3">
    <name type="scientific">Rhodotorula taiwanensis</name>
    <dbReference type="NCBI Taxonomy" id="741276"/>
    <lineage>
        <taxon>Eukaryota</taxon>
        <taxon>Fungi</taxon>
        <taxon>Dikarya</taxon>
        <taxon>Basidiomycota</taxon>
        <taxon>Pucciniomycotina</taxon>
        <taxon>Microbotryomycetes</taxon>
        <taxon>Sporidiobolales</taxon>
        <taxon>Sporidiobolaceae</taxon>
        <taxon>Rhodotorula</taxon>
    </lineage>
</organism>
<evidence type="ECO:0000313" key="2">
    <source>
        <dbReference type="EMBL" id="POY76601.1"/>
    </source>
</evidence>
<accession>A0A2S5BIK1</accession>
<dbReference type="OrthoDB" id="2561686at2759"/>
<dbReference type="EMBL" id="PJQD01000002">
    <property type="protein sequence ID" value="POY76601.1"/>
    <property type="molecule type" value="Genomic_DNA"/>
</dbReference>
<name>A0A2S5BIK1_9BASI</name>
<keyword evidence="1" id="KW-1133">Transmembrane helix</keyword>
<evidence type="ECO:0000313" key="3">
    <source>
        <dbReference type="Proteomes" id="UP000237144"/>
    </source>
</evidence>
<dbReference type="Proteomes" id="UP000237144">
    <property type="component" value="Unassembled WGS sequence"/>
</dbReference>
<keyword evidence="1" id="KW-0812">Transmembrane</keyword>
<keyword evidence="3" id="KW-1185">Reference proteome</keyword>
<reference evidence="2 3" key="1">
    <citation type="journal article" date="2018" name="Front. Microbiol.">
        <title>Prospects for Fungal Bioremediation of Acidic Radioactive Waste Sites: Characterization and Genome Sequence of Rhodotorula taiwanensis MD1149.</title>
        <authorList>
            <person name="Tkavc R."/>
            <person name="Matrosova V.Y."/>
            <person name="Grichenko O.E."/>
            <person name="Gostincar C."/>
            <person name="Volpe R.P."/>
            <person name="Klimenkova P."/>
            <person name="Gaidamakova E.K."/>
            <person name="Zhou C.E."/>
            <person name="Stewart B.J."/>
            <person name="Lyman M.G."/>
            <person name="Malfatti S.A."/>
            <person name="Rubinfeld B."/>
            <person name="Courtot M."/>
            <person name="Singh J."/>
            <person name="Dalgard C.L."/>
            <person name="Hamilton T."/>
            <person name="Frey K.G."/>
            <person name="Gunde-Cimerman N."/>
            <person name="Dugan L."/>
            <person name="Daly M.J."/>
        </authorList>
    </citation>
    <scope>NUCLEOTIDE SEQUENCE [LARGE SCALE GENOMIC DNA]</scope>
    <source>
        <strain evidence="2 3">MD1149</strain>
    </source>
</reference>
<dbReference type="AlphaFoldDB" id="A0A2S5BIK1"/>
<protein>
    <submittedName>
        <fullName evidence="2">Uncharacterized protein</fullName>
    </submittedName>
</protein>
<sequence>MSEILKGLTELLRGILHILVSIVRIPLEAVGFTIRETAHVVEAIIVFIFHNFFTLGFLAAVFVGFVMYQQNQGQIKAKAREAGKKRA</sequence>
<proteinExistence type="predicted"/>
<comment type="caution">
    <text evidence="2">The sequence shown here is derived from an EMBL/GenBank/DDBJ whole genome shotgun (WGS) entry which is preliminary data.</text>
</comment>
<keyword evidence="1" id="KW-0472">Membrane</keyword>
<evidence type="ECO:0000256" key="1">
    <source>
        <dbReference type="SAM" id="Phobius"/>
    </source>
</evidence>